<proteinExistence type="predicted"/>
<dbReference type="EMBL" id="KB445565">
    <property type="protein sequence ID" value="EMC90982.1"/>
    <property type="molecule type" value="Genomic_DNA"/>
</dbReference>
<evidence type="ECO:0000313" key="2">
    <source>
        <dbReference type="Proteomes" id="UP000011761"/>
    </source>
</evidence>
<dbReference type="GeneID" id="19112052"/>
<dbReference type="KEGG" id="bcom:BAUCODRAFT_332812"/>
<name>M2LAZ0_BAUPA</name>
<sequence length="121" mass="13424">MLDVASREQTAAAYTWLPSLMRLKRKGWLWGDGDIRPARLRNIITSHRSSFSRFEIVEPAISHRTRQANHAAVAATFTAIVARMPSLNCKTGPTTAESHGNFPNIPRVSLRRLICASIIAA</sequence>
<organism evidence="1 2">
    <name type="scientific">Baudoinia panamericana (strain UAMH 10762)</name>
    <name type="common">Angels' share fungus</name>
    <name type="synonym">Baudoinia compniacensis (strain UAMH 10762)</name>
    <dbReference type="NCBI Taxonomy" id="717646"/>
    <lineage>
        <taxon>Eukaryota</taxon>
        <taxon>Fungi</taxon>
        <taxon>Dikarya</taxon>
        <taxon>Ascomycota</taxon>
        <taxon>Pezizomycotina</taxon>
        <taxon>Dothideomycetes</taxon>
        <taxon>Dothideomycetidae</taxon>
        <taxon>Mycosphaerellales</taxon>
        <taxon>Teratosphaeriaceae</taxon>
        <taxon>Baudoinia</taxon>
    </lineage>
</organism>
<keyword evidence="2" id="KW-1185">Reference proteome</keyword>
<evidence type="ECO:0000313" key="1">
    <source>
        <dbReference type="EMBL" id="EMC90982.1"/>
    </source>
</evidence>
<protein>
    <submittedName>
        <fullName evidence="1">Uncharacterized protein</fullName>
    </submittedName>
</protein>
<accession>M2LAZ0</accession>
<reference evidence="1 2" key="1">
    <citation type="journal article" date="2012" name="PLoS Pathog.">
        <title>Diverse lifestyles and strategies of plant pathogenesis encoded in the genomes of eighteen Dothideomycetes fungi.</title>
        <authorList>
            <person name="Ohm R.A."/>
            <person name="Feau N."/>
            <person name="Henrissat B."/>
            <person name="Schoch C.L."/>
            <person name="Horwitz B.A."/>
            <person name="Barry K.W."/>
            <person name="Condon B.J."/>
            <person name="Copeland A.C."/>
            <person name="Dhillon B."/>
            <person name="Glaser F."/>
            <person name="Hesse C.N."/>
            <person name="Kosti I."/>
            <person name="LaButti K."/>
            <person name="Lindquist E.A."/>
            <person name="Lucas S."/>
            <person name="Salamov A.A."/>
            <person name="Bradshaw R.E."/>
            <person name="Ciuffetti L."/>
            <person name="Hamelin R.C."/>
            <person name="Kema G.H.J."/>
            <person name="Lawrence C."/>
            <person name="Scott J.A."/>
            <person name="Spatafora J.W."/>
            <person name="Turgeon B.G."/>
            <person name="de Wit P.J.G.M."/>
            <person name="Zhong S."/>
            <person name="Goodwin S.B."/>
            <person name="Grigoriev I.V."/>
        </authorList>
    </citation>
    <scope>NUCLEOTIDE SEQUENCE [LARGE SCALE GENOMIC DNA]</scope>
    <source>
        <strain evidence="1 2">UAMH 10762</strain>
    </source>
</reference>
<gene>
    <name evidence="1" type="ORF">BAUCODRAFT_332812</name>
</gene>
<dbReference type="HOGENOM" id="CLU_2037603_0_0_1"/>
<dbReference type="AlphaFoldDB" id="M2LAZ0"/>
<dbReference type="RefSeq" id="XP_007681904.1">
    <property type="nucleotide sequence ID" value="XM_007683714.1"/>
</dbReference>
<dbReference type="Proteomes" id="UP000011761">
    <property type="component" value="Unassembled WGS sequence"/>
</dbReference>